<organism evidence="1 2">
    <name type="scientific">Pseudolactococcus reticulitermitis</name>
    <dbReference type="NCBI Taxonomy" id="2025039"/>
    <lineage>
        <taxon>Bacteria</taxon>
        <taxon>Bacillati</taxon>
        <taxon>Bacillota</taxon>
        <taxon>Bacilli</taxon>
        <taxon>Lactobacillales</taxon>
        <taxon>Streptococcaceae</taxon>
        <taxon>Pseudolactococcus</taxon>
    </lineage>
</organism>
<dbReference type="AlphaFoldDB" id="A0A224X764"/>
<dbReference type="EMBL" id="BEDT01000002">
    <property type="protein sequence ID" value="GAX47290.1"/>
    <property type="molecule type" value="Genomic_DNA"/>
</dbReference>
<gene>
    <name evidence="1" type="ORF">RsY01_889</name>
</gene>
<reference evidence="2" key="1">
    <citation type="submission" date="2017-08" db="EMBL/GenBank/DDBJ databases">
        <title>Draft genome sequence of Lactococcus sp. strain Rs-Y01, isolated from the gut of the lower termite Reticulitermes speratus.</title>
        <authorList>
            <person name="Ohkuma M."/>
            <person name="Yuki M."/>
        </authorList>
    </citation>
    <scope>NUCLEOTIDE SEQUENCE [LARGE SCALE GENOMIC DNA]</scope>
    <source>
        <strain evidence="2">Rs-Y01</strain>
    </source>
</reference>
<comment type="caution">
    <text evidence="1">The sequence shown here is derived from an EMBL/GenBank/DDBJ whole genome shotgun (WGS) entry which is preliminary data.</text>
</comment>
<dbReference type="Proteomes" id="UP000218689">
    <property type="component" value="Unassembled WGS sequence"/>
</dbReference>
<proteinExistence type="predicted"/>
<accession>A0A224X764</accession>
<evidence type="ECO:0000313" key="2">
    <source>
        <dbReference type="Proteomes" id="UP000218689"/>
    </source>
</evidence>
<keyword evidence="2" id="KW-1185">Reference proteome</keyword>
<evidence type="ECO:0000313" key="1">
    <source>
        <dbReference type="EMBL" id="GAX47290.1"/>
    </source>
</evidence>
<sequence length="66" mass="7888">MSYIIGYNATKLKTKWYISNFENPMQGLTRYKSKAFRLDTSERASAMVKHLKIVRPYDWAIEEIRK</sequence>
<protein>
    <submittedName>
        <fullName evidence="1">Uncharacterized protein</fullName>
    </submittedName>
</protein>
<name>A0A224X764_9LACT</name>